<feature type="region of interest" description="Disordered" evidence="1">
    <location>
        <begin position="156"/>
        <end position="175"/>
    </location>
</feature>
<evidence type="ECO:0000256" key="1">
    <source>
        <dbReference type="SAM" id="MobiDB-lite"/>
    </source>
</evidence>
<evidence type="ECO:0000313" key="2">
    <source>
        <dbReference type="EMBL" id="EGB04662.1"/>
    </source>
</evidence>
<dbReference type="EMBL" id="GL833148">
    <property type="protein sequence ID" value="EGB04662.1"/>
    <property type="molecule type" value="Genomic_DNA"/>
</dbReference>
<dbReference type="OrthoDB" id="406368at2759"/>
<dbReference type="RefSeq" id="XP_009040577.1">
    <property type="nucleotide sequence ID" value="XM_009042329.1"/>
</dbReference>
<keyword evidence="3" id="KW-1185">Reference proteome</keyword>
<protein>
    <submittedName>
        <fullName evidence="2">Uncharacterized protein</fullName>
    </submittedName>
</protein>
<dbReference type="AlphaFoldDB" id="F0YJJ1"/>
<dbReference type="InParanoid" id="F0YJJ1"/>
<organism evidence="3">
    <name type="scientific">Aureococcus anophagefferens</name>
    <name type="common">Harmful bloom alga</name>
    <dbReference type="NCBI Taxonomy" id="44056"/>
    <lineage>
        <taxon>Eukaryota</taxon>
        <taxon>Sar</taxon>
        <taxon>Stramenopiles</taxon>
        <taxon>Ochrophyta</taxon>
        <taxon>Pelagophyceae</taxon>
        <taxon>Pelagomonadales</taxon>
        <taxon>Pelagomonadaceae</taxon>
        <taxon>Aureococcus</taxon>
    </lineage>
</organism>
<name>F0YJJ1_AURAN</name>
<dbReference type="GeneID" id="20226032"/>
<evidence type="ECO:0000313" key="3">
    <source>
        <dbReference type="Proteomes" id="UP000002729"/>
    </source>
</evidence>
<gene>
    <name evidence="2" type="ORF">AURANDRAFT_66990</name>
</gene>
<reference evidence="2 3" key="1">
    <citation type="journal article" date="2011" name="Proc. Natl. Acad. Sci. U.S.A.">
        <title>Niche of harmful alga Aureococcus anophagefferens revealed through ecogenomics.</title>
        <authorList>
            <person name="Gobler C.J."/>
            <person name="Berry D.L."/>
            <person name="Dyhrman S.T."/>
            <person name="Wilhelm S.W."/>
            <person name="Salamov A."/>
            <person name="Lobanov A.V."/>
            <person name="Zhang Y."/>
            <person name="Collier J.L."/>
            <person name="Wurch L.L."/>
            <person name="Kustka A.B."/>
            <person name="Dill B.D."/>
            <person name="Shah M."/>
            <person name="VerBerkmoes N.C."/>
            <person name="Kuo A."/>
            <person name="Terry A."/>
            <person name="Pangilinan J."/>
            <person name="Lindquist E.A."/>
            <person name="Lucas S."/>
            <person name="Paulsen I.T."/>
            <person name="Hattenrath-Lehmann T.K."/>
            <person name="Talmage S.C."/>
            <person name="Walker E.A."/>
            <person name="Koch F."/>
            <person name="Burson A.M."/>
            <person name="Marcoval M.A."/>
            <person name="Tang Y.Z."/>
            <person name="Lecleir G.R."/>
            <person name="Coyne K.J."/>
            <person name="Berg G.M."/>
            <person name="Bertrand E.M."/>
            <person name="Saito M.A."/>
            <person name="Gladyshev V.N."/>
            <person name="Grigoriev I.V."/>
        </authorList>
    </citation>
    <scope>NUCLEOTIDE SEQUENCE [LARGE SCALE GENOMIC DNA]</scope>
    <source>
        <strain evidence="3">CCMP 1984</strain>
    </source>
</reference>
<accession>F0YJJ1</accession>
<dbReference type="Proteomes" id="UP000002729">
    <property type="component" value="Unassembled WGS sequence"/>
</dbReference>
<proteinExistence type="predicted"/>
<dbReference type="InterPro" id="IPR010736">
    <property type="entry name" value="SHIPPO-rpt"/>
</dbReference>
<dbReference type="Pfam" id="PF07004">
    <property type="entry name" value="SHIPPO-rpt"/>
    <property type="match status" value="3"/>
</dbReference>
<sequence>MILSHALRQEQKGGPALVLILRRAPKDFAHEAVLPVPKTGGTVSLAYRCLRIILPLISPGILVALARTLSLDNTKAALARCEIRKREKIRRRVSFGSAIRPRLSEAEPTPGAGAYSIKTTILGNVPDSKIHSAPQFSLRSREKFGNPMLRALDTETARQPGPGWYTPKQVNPKDDNAPKYSFPKGHFIKDKARLSPGPGAYVIPSSVGKQVLSTKSNNNGMGFGQGERPPLLRVHNDVGPGEYGVGISACKKQVDSRKKTSGFVKFSRCARDKATSTSAKDEEEALPGPGTYQLPPGLCGGGSSYPLRFIVQWIYAGLVAHLYLLYEDTRMWYPLLSFSCTLLVTVLRGPSEAARSCRDADAANSSTLVTGW</sequence>
<dbReference type="eggNOG" id="ENOG502QT9S">
    <property type="taxonomic scope" value="Eukaryota"/>
</dbReference>
<dbReference type="PANTHER" id="PTHR40429:SF1">
    <property type="entry name" value="FLAGELLAR ASSOCIATED PROTEIN"/>
    <property type="match status" value="1"/>
</dbReference>
<dbReference type="PANTHER" id="PTHR40429">
    <property type="entry name" value="FLAGELLAR ASSOCIATED PROTEIN"/>
    <property type="match status" value="1"/>
</dbReference>
<dbReference type="KEGG" id="aaf:AURANDRAFT_66990"/>